<dbReference type="InterPro" id="IPR037018">
    <property type="entry name" value="GH65_N"/>
</dbReference>
<name>A0ABU5PMB8_9BACL</name>
<gene>
    <name evidence="7" type="ORF">U9M73_14065</name>
</gene>
<evidence type="ECO:0000259" key="4">
    <source>
        <dbReference type="Pfam" id="PF03632"/>
    </source>
</evidence>
<evidence type="ECO:0000313" key="7">
    <source>
        <dbReference type="EMBL" id="MEA3571093.1"/>
    </source>
</evidence>
<comment type="caution">
    <text evidence="7">The sequence shown here is derived from an EMBL/GenBank/DDBJ whole genome shotgun (WGS) entry which is preliminary data.</text>
</comment>
<keyword evidence="3" id="KW-0808">Transferase</keyword>
<dbReference type="Pfam" id="PF03632">
    <property type="entry name" value="Glyco_hydro_65m"/>
    <property type="match status" value="1"/>
</dbReference>
<evidence type="ECO:0000256" key="1">
    <source>
        <dbReference type="ARBA" id="ARBA00006768"/>
    </source>
</evidence>
<feature type="domain" description="Glycoside hydrolase family 65 N-terminal" evidence="6">
    <location>
        <begin position="19"/>
        <end position="256"/>
    </location>
</feature>
<dbReference type="InterPro" id="IPR005194">
    <property type="entry name" value="Glyco_hydro_65_C"/>
</dbReference>
<dbReference type="InterPro" id="IPR012341">
    <property type="entry name" value="6hp_glycosidase-like_sf"/>
</dbReference>
<keyword evidence="2" id="KW-0328">Glycosyltransferase</keyword>
<dbReference type="PANTHER" id="PTHR11051">
    <property type="entry name" value="GLYCOSYL HYDROLASE-RELATED"/>
    <property type="match status" value="1"/>
</dbReference>
<dbReference type="Pfam" id="PF03633">
    <property type="entry name" value="Glyco_hydro_65C"/>
    <property type="match status" value="1"/>
</dbReference>
<dbReference type="RefSeq" id="WP_323077761.1">
    <property type="nucleotide sequence ID" value="NZ_CBCSKM010000033.1"/>
</dbReference>
<dbReference type="EMBL" id="JAYERP010000001">
    <property type="protein sequence ID" value="MEA3571093.1"/>
    <property type="molecule type" value="Genomic_DNA"/>
</dbReference>
<dbReference type="InterPro" id="IPR011013">
    <property type="entry name" value="Gal_mutarotase_sf_dom"/>
</dbReference>
<reference evidence="7 8" key="1">
    <citation type="submission" date="2023-12" db="EMBL/GenBank/DDBJ databases">
        <title>Whole genome sequencing of Paenibacillus phoenicis isolated from the Phoenix Mars Lander spacecraft assembly facility.</title>
        <authorList>
            <person name="Garcia A."/>
            <person name="Venkateswaran K."/>
        </authorList>
    </citation>
    <scope>NUCLEOTIDE SEQUENCE [LARGE SCALE GENOMIC DNA]</scope>
    <source>
        <strain evidence="7 8">3PO2SA</strain>
    </source>
</reference>
<sequence length="779" mass="89819">MLSYNPKTTEELENWVFSEVRFDPLALGKCEAIMSLGNGYMGLRSATEEPYIGEKRNLFVNGTFNKFDEFEVSELPNAADLTKLDIRIDGRRLSLEVGTVTVYERRLNLRDAELVRCFVWEHSGKKIGFVFRRFVSLDHLHQIGFRVEIRLLAGGANLSISSGIDGQVTNSGSQHFHEGEKRIYDKTYLELIQTTTESKIDFVLGAVHELKVNGHKAEIAPKMDIDRRRVGVTYTLDLAEGDTLVFEKLATVYTSRDKEFPEGTTLETIRQTALKTLKEMRLAGYDELFRRHRAAWSAVWERYNFSIKSASSFDLLALRFAIYHLVAMTPAHDHRMGIGAKGLSGEGYKGHSFWDTEIFILPFYIYSNPAIARSLLEYRYLGLEGARAKARDNGYAGAMYPWEAAWPSDGEVTPVWGAVDVVTGEQTKIWSGFIEQHITSDIAYAVWHYYQATGDRDFMNRCGFEMIFDTATFWASRLEWDEAEQRYEINDVVGPDEYKEHIDNNAFTNYMAHFNIELAKQYYYALQEEDMELFQRLNAKLNLEQAISEWETKGGLIYLPQPNREGIIPQDDTYLLKKQIDLTPYKRQARVGSIFDDYNLDQVGEMQISKQADVLMLFFLLEDRFRPDVKKANYDYYEEKTLHDSSLSMSTHCILANDLGDRTLAYELFRRAAEIDLGPYMHSSDAGIHSASLGGVWECVVMGFAGVRMLGGELHLNPRLPQQWEELSFPLYWQGRRLEIVLDHSNLHIRTEEPGEMELLVHGQRIRFNQELQYRYQTY</sequence>
<evidence type="ECO:0000259" key="6">
    <source>
        <dbReference type="Pfam" id="PF03636"/>
    </source>
</evidence>
<evidence type="ECO:0000313" key="8">
    <source>
        <dbReference type="Proteomes" id="UP001292216"/>
    </source>
</evidence>
<dbReference type="Pfam" id="PF03636">
    <property type="entry name" value="Glyco_hydro_65N"/>
    <property type="match status" value="1"/>
</dbReference>
<evidence type="ECO:0000256" key="2">
    <source>
        <dbReference type="ARBA" id="ARBA00022676"/>
    </source>
</evidence>
<comment type="similarity">
    <text evidence="1">Belongs to the glycosyl hydrolase 65 family.</text>
</comment>
<dbReference type="InterPro" id="IPR005195">
    <property type="entry name" value="Glyco_hydro_65_M"/>
</dbReference>
<keyword evidence="8" id="KW-1185">Reference proteome</keyword>
<evidence type="ECO:0000259" key="5">
    <source>
        <dbReference type="Pfam" id="PF03633"/>
    </source>
</evidence>
<protein>
    <submittedName>
        <fullName evidence="7">Glycosyl hydrolase family 65 protein</fullName>
    </submittedName>
</protein>
<dbReference type="GO" id="GO:0016787">
    <property type="term" value="F:hydrolase activity"/>
    <property type="evidence" value="ECO:0007669"/>
    <property type="project" value="UniProtKB-KW"/>
</dbReference>
<dbReference type="InterPro" id="IPR008928">
    <property type="entry name" value="6-hairpin_glycosidase_sf"/>
</dbReference>
<proteinExistence type="inferred from homology"/>
<dbReference type="InterPro" id="IPR017045">
    <property type="entry name" value="Malt_Pase/Glycosyl_Hdrlase"/>
</dbReference>
<dbReference type="Gene3D" id="2.60.420.10">
    <property type="entry name" value="Maltose phosphorylase, domain 3"/>
    <property type="match status" value="1"/>
</dbReference>
<dbReference type="SUPFAM" id="SSF74650">
    <property type="entry name" value="Galactose mutarotase-like"/>
    <property type="match status" value="1"/>
</dbReference>
<dbReference type="SUPFAM" id="SSF48208">
    <property type="entry name" value="Six-hairpin glycosidases"/>
    <property type="match status" value="1"/>
</dbReference>
<dbReference type="Gene3D" id="1.50.10.10">
    <property type="match status" value="1"/>
</dbReference>
<dbReference type="InterPro" id="IPR005196">
    <property type="entry name" value="Glyco_hydro_65_N"/>
</dbReference>
<feature type="domain" description="Glycoside hydrolase family 65 C-terminal" evidence="5">
    <location>
        <begin position="708"/>
        <end position="767"/>
    </location>
</feature>
<dbReference type="PANTHER" id="PTHR11051:SF8">
    <property type="entry name" value="PROTEIN-GLUCOSYLGALACTOSYLHYDROXYLYSINE GLUCOSIDASE"/>
    <property type="match status" value="1"/>
</dbReference>
<dbReference type="PIRSF" id="PIRSF036289">
    <property type="entry name" value="Glycosyl_hydrolase_malt_phosph"/>
    <property type="match status" value="1"/>
</dbReference>
<evidence type="ECO:0000256" key="3">
    <source>
        <dbReference type="ARBA" id="ARBA00022679"/>
    </source>
</evidence>
<organism evidence="7 8">
    <name type="scientific">Paenibacillus phoenicis</name>
    <dbReference type="NCBI Taxonomy" id="554117"/>
    <lineage>
        <taxon>Bacteria</taxon>
        <taxon>Bacillati</taxon>
        <taxon>Bacillota</taxon>
        <taxon>Bacilli</taxon>
        <taxon>Bacillales</taxon>
        <taxon>Paenibacillaceae</taxon>
        <taxon>Paenibacillus</taxon>
    </lineage>
</organism>
<feature type="domain" description="Glycoside hydrolase family 65 central catalytic" evidence="4">
    <location>
        <begin position="319"/>
        <end position="698"/>
    </location>
</feature>
<dbReference type="Gene3D" id="2.70.98.40">
    <property type="entry name" value="Glycoside hydrolase, family 65, N-terminal domain"/>
    <property type="match status" value="1"/>
</dbReference>
<accession>A0ABU5PMB8</accession>
<keyword evidence="7" id="KW-0378">Hydrolase</keyword>
<dbReference type="Proteomes" id="UP001292216">
    <property type="component" value="Unassembled WGS sequence"/>
</dbReference>